<dbReference type="EMBL" id="JAYMYS010000006">
    <property type="protein sequence ID" value="KAK7388749.1"/>
    <property type="molecule type" value="Genomic_DNA"/>
</dbReference>
<name>A0AAN9S6W8_PSOTE</name>
<reference evidence="1 2" key="1">
    <citation type="submission" date="2024-01" db="EMBL/GenBank/DDBJ databases">
        <title>The genomes of 5 underutilized Papilionoideae crops provide insights into root nodulation and disease resistanc.</title>
        <authorList>
            <person name="Jiang F."/>
        </authorList>
    </citation>
    <scope>NUCLEOTIDE SEQUENCE [LARGE SCALE GENOMIC DNA]</scope>
    <source>
        <strain evidence="1">DUOXIRENSHENG_FW03</strain>
        <tissue evidence="1">Leaves</tissue>
    </source>
</reference>
<evidence type="ECO:0000313" key="2">
    <source>
        <dbReference type="Proteomes" id="UP001386955"/>
    </source>
</evidence>
<dbReference type="Proteomes" id="UP001386955">
    <property type="component" value="Unassembled WGS sequence"/>
</dbReference>
<accession>A0AAN9S6W8</accession>
<comment type="caution">
    <text evidence="1">The sequence shown here is derived from an EMBL/GenBank/DDBJ whole genome shotgun (WGS) entry which is preliminary data.</text>
</comment>
<sequence>MLGCPLLAKGLGSYRIAKKGRGRLSLFMSFYKFKEHYFKVCALAHYPGLLDNFPLYWTQDPKFENMALLMKEMKRLWNQKEIQKETSIKTGEKWIRDSVEESSSKSMAMEIDVGSFVATMNKCCRVETTNLEVGEKSGEVQSKKRTINAHMVENWDPVNKGTTKEKVTSL</sequence>
<keyword evidence="2" id="KW-1185">Reference proteome</keyword>
<evidence type="ECO:0000313" key="1">
    <source>
        <dbReference type="EMBL" id="KAK7388749.1"/>
    </source>
</evidence>
<protein>
    <submittedName>
        <fullName evidence="1">Uncharacterized protein</fullName>
    </submittedName>
</protein>
<organism evidence="1 2">
    <name type="scientific">Psophocarpus tetragonolobus</name>
    <name type="common">Winged bean</name>
    <name type="synonym">Dolichos tetragonolobus</name>
    <dbReference type="NCBI Taxonomy" id="3891"/>
    <lineage>
        <taxon>Eukaryota</taxon>
        <taxon>Viridiplantae</taxon>
        <taxon>Streptophyta</taxon>
        <taxon>Embryophyta</taxon>
        <taxon>Tracheophyta</taxon>
        <taxon>Spermatophyta</taxon>
        <taxon>Magnoliopsida</taxon>
        <taxon>eudicotyledons</taxon>
        <taxon>Gunneridae</taxon>
        <taxon>Pentapetalae</taxon>
        <taxon>rosids</taxon>
        <taxon>fabids</taxon>
        <taxon>Fabales</taxon>
        <taxon>Fabaceae</taxon>
        <taxon>Papilionoideae</taxon>
        <taxon>50 kb inversion clade</taxon>
        <taxon>NPAAA clade</taxon>
        <taxon>indigoferoid/millettioid clade</taxon>
        <taxon>Phaseoleae</taxon>
        <taxon>Psophocarpus</taxon>
    </lineage>
</organism>
<dbReference type="AlphaFoldDB" id="A0AAN9S6W8"/>
<gene>
    <name evidence="1" type="ORF">VNO78_23576</name>
</gene>
<proteinExistence type="predicted"/>